<accession>X1V6Q9</accession>
<sequence length="40" mass="4442">MSIRKVSTDAIEIKKLTGRDMKLMITPESCGSEKLTFGII</sequence>
<protein>
    <submittedName>
        <fullName evidence="1">Uncharacterized protein</fullName>
    </submittedName>
</protein>
<dbReference type="EMBL" id="BARW01019893">
    <property type="protein sequence ID" value="GAJ00500.1"/>
    <property type="molecule type" value="Genomic_DNA"/>
</dbReference>
<proteinExistence type="predicted"/>
<reference evidence="1" key="1">
    <citation type="journal article" date="2014" name="Front. Microbiol.">
        <title>High frequency of phylogenetically diverse reductive dehalogenase-homologous genes in deep subseafloor sedimentary metagenomes.</title>
        <authorList>
            <person name="Kawai M."/>
            <person name="Futagami T."/>
            <person name="Toyoda A."/>
            <person name="Takaki Y."/>
            <person name="Nishi S."/>
            <person name="Hori S."/>
            <person name="Arai W."/>
            <person name="Tsubouchi T."/>
            <person name="Morono Y."/>
            <person name="Uchiyama I."/>
            <person name="Ito T."/>
            <person name="Fujiyama A."/>
            <person name="Inagaki F."/>
            <person name="Takami H."/>
        </authorList>
    </citation>
    <scope>NUCLEOTIDE SEQUENCE</scope>
    <source>
        <strain evidence="1">Expedition CK06-06</strain>
    </source>
</reference>
<gene>
    <name evidence="1" type="ORF">S12H4_33710</name>
</gene>
<organism evidence="1">
    <name type="scientific">marine sediment metagenome</name>
    <dbReference type="NCBI Taxonomy" id="412755"/>
    <lineage>
        <taxon>unclassified sequences</taxon>
        <taxon>metagenomes</taxon>
        <taxon>ecological metagenomes</taxon>
    </lineage>
</organism>
<name>X1V6Q9_9ZZZZ</name>
<dbReference type="AlphaFoldDB" id="X1V6Q9"/>
<evidence type="ECO:0000313" key="1">
    <source>
        <dbReference type="EMBL" id="GAJ00500.1"/>
    </source>
</evidence>
<comment type="caution">
    <text evidence="1">The sequence shown here is derived from an EMBL/GenBank/DDBJ whole genome shotgun (WGS) entry which is preliminary data.</text>
</comment>